<evidence type="ECO:0000313" key="2">
    <source>
        <dbReference type="Proteomes" id="UP000198925"/>
    </source>
</evidence>
<sequence length="49" mass="5194">MPLAEARQASGEVAQGVARVDVMAVEFKAEGWLHIGLNMDQDLGSGLKP</sequence>
<dbReference type="EMBL" id="FMZX01000015">
    <property type="protein sequence ID" value="SDD96342.1"/>
    <property type="molecule type" value="Genomic_DNA"/>
</dbReference>
<dbReference type="RefSeq" id="WP_176849708.1">
    <property type="nucleotide sequence ID" value="NZ_FMZX01000015.1"/>
</dbReference>
<organism evidence="1 2">
    <name type="scientific">Belnapia rosea</name>
    <dbReference type="NCBI Taxonomy" id="938405"/>
    <lineage>
        <taxon>Bacteria</taxon>
        <taxon>Pseudomonadati</taxon>
        <taxon>Pseudomonadota</taxon>
        <taxon>Alphaproteobacteria</taxon>
        <taxon>Acetobacterales</taxon>
        <taxon>Roseomonadaceae</taxon>
        <taxon>Belnapia</taxon>
    </lineage>
</organism>
<evidence type="ECO:0000313" key="1">
    <source>
        <dbReference type="EMBL" id="SDD96342.1"/>
    </source>
</evidence>
<protein>
    <submittedName>
        <fullName evidence="1">Uncharacterized protein</fullName>
    </submittedName>
</protein>
<proteinExistence type="predicted"/>
<name>A0A1G6Z1D6_9PROT</name>
<accession>A0A1G6Z1D6</accession>
<dbReference type="Proteomes" id="UP000198925">
    <property type="component" value="Unassembled WGS sequence"/>
</dbReference>
<dbReference type="AlphaFoldDB" id="A0A1G6Z1D6"/>
<reference evidence="1 2" key="1">
    <citation type="submission" date="2016-10" db="EMBL/GenBank/DDBJ databases">
        <authorList>
            <person name="de Groot N.N."/>
        </authorList>
    </citation>
    <scope>NUCLEOTIDE SEQUENCE [LARGE SCALE GENOMIC DNA]</scope>
    <source>
        <strain evidence="1 2">CPCC 100156</strain>
    </source>
</reference>
<keyword evidence="2" id="KW-1185">Reference proteome</keyword>
<gene>
    <name evidence="1" type="ORF">SAMN04487779_101585</name>
</gene>